<keyword evidence="2" id="KW-1185">Reference proteome</keyword>
<evidence type="ECO:0000313" key="2">
    <source>
        <dbReference type="Proteomes" id="UP000515163"/>
    </source>
</evidence>
<protein>
    <submittedName>
        <fullName evidence="3">Uncharacterized protein LOC116301925</fullName>
    </submittedName>
</protein>
<evidence type="ECO:0000256" key="1">
    <source>
        <dbReference type="SAM" id="SignalP"/>
    </source>
</evidence>
<dbReference type="GeneID" id="116301925"/>
<dbReference type="OrthoDB" id="10387156at2759"/>
<feature type="chain" id="PRO_5027892604" evidence="1">
    <location>
        <begin position="24"/>
        <end position="110"/>
    </location>
</feature>
<accession>A0A6P8IJB3</accession>
<sequence>MKFPAFLLTLGLAFFLFAGTTDAAQSEKSSIRKDRLRSVNCRYVKENGYCKYSFVENELCYATCRCSDSLSTKSCQSVKTKFKCQTTWSIISCRYTCDQCSRSKLQIKRY</sequence>
<keyword evidence="1" id="KW-0732">Signal</keyword>
<dbReference type="Proteomes" id="UP000515163">
    <property type="component" value="Unplaced"/>
</dbReference>
<feature type="signal peptide" evidence="1">
    <location>
        <begin position="1"/>
        <end position="23"/>
    </location>
</feature>
<dbReference type="AlphaFoldDB" id="A0A6P8IJB3"/>
<reference evidence="3" key="1">
    <citation type="submission" date="2025-08" db="UniProtKB">
        <authorList>
            <consortium name="RefSeq"/>
        </authorList>
    </citation>
    <scope>IDENTIFICATION</scope>
    <source>
        <tissue evidence="3">Tentacle</tissue>
    </source>
</reference>
<gene>
    <name evidence="3" type="primary">LOC116301925</name>
</gene>
<proteinExistence type="predicted"/>
<dbReference type="KEGG" id="aten:116301925"/>
<dbReference type="RefSeq" id="XP_031566956.1">
    <property type="nucleotide sequence ID" value="XM_031711096.1"/>
</dbReference>
<evidence type="ECO:0000313" key="3">
    <source>
        <dbReference type="RefSeq" id="XP_031566956.1"/>
    </source>
</evidence>
<dbReference type="InParanoid" id="A0A6P8IJB3"/>
<organism evidence="2 3">
    <name type="scientific">Actinia tenebrosa</name>
    <name type="common">Australian red waratah sea anemone</name>
    <dbReference type="NCBI Taxonomy" id="6105"/>
    <lineage>
        <taxon>Eukaryota</taxon>
        <taxon>Metazoa</taxon>
        <taxon>Cnidaria</taxon>
        <taxon>Anthozoa</taxon>
        <taxon>Hexacorallia</taxon>
        <taxon>Actiniaria</taxon>
        <taxon>Actiniidae</taxon>
        <taxon>Actinia</taxon>
    </lineage>
</organism>
<name>A0A6P8IJB3_ACTTE</name>